<organism evidence="2 3">
    <name type="scientific">Kribbella italica</name>
    <dbReference type="NCBI Taxonomy" id="1540520"/>
    <lineage>
        <taxon>Bacteria</taxon>
        <taxon>Bacillati</taxon>
        <taxon>Actinomycetota</taxon>
        <taxon>Actinomycetes</taxon>
        <taxon>Propionibacteriales</taxon>
        <taxon>Kribbellaceae</taxon>
        <taxon>Kribbella</taxon>
    </lineage>
</organism>
<dbReference type="SUPFAM" id="SSF56300">
    <property type="entry name" value="Metallo-dependent phosphatases"/>
    <property type="match status" value="1"/>
</dbReference>
<dbReference type="EMBL" id="JACHMY010000001">
    <property type="protein sequence ID" value="MBB5837952.1"/>
    <property type="molecule type" value="Genomic_DNA"/>
</dbReference>
<dbReference type="Pfam" id="PF00149">
    <property type="entry name" value="Metallophos"/>
    <property type="match status" value="1"/>
</dbReference>
<keyword evidence="3" id="KW-1185">Reference proteome</keyword>
<dbReference type="InterPro" id="IPR029052">
    <property type="entry name" value="Metallo-depent_PP-like"/>
</dbReference>
<protein>
    <recommendedName>
        <fullName evidence="1">Calcineurin-like phosphoesterase domain-containing protein</fullName>
    </recommendedName>
</protein>
<dbReference type="RefSeq" id="WP_184798366.1">
    <property type="nucleotide sequence ID" value="NZ_JACHMY010000001.1"/>
</dbReference>
<dbReference type="InterPro" id="IPR004843">
    <property type="entry name" value="Calcineurin-like_PHP"/>
</dbReference>
<feature type="domain" description="Calcineurin-like phosphoesterase" evidence="1">
    <location>
        <begin position="6"/>
        <end position="218"/>
    </location>
</feature>
<gene>
    <name evidence="2" type="ORF">HDA39_004686</name>
</gene>
<dbReference type="PANTHER" id="PTHR46546">
    <property type="entry name" value="SHEWANELLA-LIKE PROTEIN PHOSPHATASE 1"/>
    <property type="match status" value="1"/>
</dbReference>
<evidence type="ECO:0000259" key="1">
    <source>
        <dbReference type="Pfam" id="PF00149"/>
    </source>
</evidence>
<sequence>MTASFVVSDVHGHPDKLAASLLEAELVDAEGNWSGRDARLWLLGDFFDRGPDGIGVLRLVQRLSAQASQGTGEIRMLLGNHEILALGMHKFGDEAVPHDGITLRSFERSWALNGGIDRDQELLTDEDVAWLLDQPMLGLDAGHLLMHSDTAEYVEWGSTIDEINASARADLHSDDITVWWETWRRMTSRYAFRGPEGPELARTLLQHLGGERIVHGHSIVADQMGIDPAWVTGPLLYCDDLVLGIDAGTFDGGPSLVVELEPLGDSGE</sequence>
<reference evidence="2 3" key="1">
    <citation type="submission" date="2020-08" db="EMBL/GenBank/DDBJ databases">
        <title>Sequencing the genomes of 1000 actinobacteria strains.</title>
        <authorList>
            <person name="Klenk H.-P."/>
        </authorList>
    </citation>
    <scope>NUCLEOTIDE SEQUENCE [LARGE SCALE GENOMIC DNA]</scope>
    <source>
        <strain evidence="2 3">DSM 28967</strain>
    </source>
</reference>
<dbReference type="Proteomes" id="UP000549971">
    <property type="component" value="Unassembled WGS sequence"/>
</dbReference>
<evidence type="ECO:0000313" key="3">
    <source>
        <dbReference type="Proteomes" id="UP000549971"/>
    </source>
</evidence>
<name>A0A7W9J996_9ACTN</name>
<dbReference type="AlphaFoldDB" id="A0A7W9J996"/>
<comment type="caution">
    <text evidence="2">The sequence shown here is derived from an EMBL/GenBank/DDBJ whole genome shotgun (WGS) entry which is preliminary data.</text>
</comment>
<dbReference type="Gene3D" id="3.60.21.10">
    <property type="match status" value="1"/>
</dbReference>
<dbReference type="PANTHER" id="PTHR46546:SF4">
    <property type="entry name" value="SHEWANELLA-LIKE PROTEIN PHOSPHATASE 1"/>
    <property type="match status" value="1"/>
</dbReference>
<accession>A0A7W9J996</accession>
<evidence type="ECO:0000313" key="2">
    <source>
        <dbReference type="EMBL" id="MBB5837952.1"/>
    </source>
</evidence>
<proteinExistence type="predicted"/>
<dbReference type="GO" id="GO:0016787">
    <property type="term" value="F:hydrolase activity"/>
    <property type="evidence" value="ECO:0007669"/>
    <property type="project" value="InterPro"/>
</dbReference>